<evidence type="ECO:0000256" key="1">
    <source>
        <dbReference type="ARBA" id="ARBA00022741"/>
    </source>
</evidence>
<dbReference type="InterPro" id="IPR041664">
    <property type="entry name" value="AAA_16"/>
</dbReference>
<dbReference type="GO" id="GO:0005524">
    <property type="term" value="F:ATP binding"/>
    <property type="evidence" value="ECO:0007669"/>
    <property type="project" value="UniProtKB-KW"/>
</dbReference>
<evidence type="ECO:0000313" key="4">
    <source>
        <dbReference type="EMBL" id="BCA84571.1"/>
    </source>
</evidence>
<dbReference type="Gene3D" id="1.25.40.10">
    <property type="entry name" value="Tetratricopeptide repeat domain"/>
    <property type="match status" value="2"/>
</dbReference>
<dbReference type="SMART" id="SM01043">
    <property type="entry name" value="BTAD"/>
    <property type="match status" value="1"/>
</dbReference>
<keyword evidence="5" id="KW-1185">Reference proteome</keyword>
<keyword evidence="2" id="KW-0067">ATP-binding</keyword>
<dbReference type="AlphaFoldDB" id="A0A679IJ71"/>
<feature type="domain" description="Bacterial transcriptional activator" evidence="3">
    <location>
        <begin position="98"/>
        <end position="230"/>
    </location>
</feature>
<dbReference type="PANTHER" id="PTHR16305">
    <property type="entry name" value="TESTICULAR SOLUBLE ADENYLYL CYCLASE"/>
    <property type="match status" value="1"/>
</dbReference>
<dbReference type="InterPro" id="IPR019734">
    <property type="entry name" value="TPR_rpt"/>
</dbReference>
<accession>A0A679IJ71</accession>
<dbReference type="Gene3D" id="1.10.10.10">
    <property type="entry name" value="Winged helix-like DNA-binding domain superfamily/Winged helix DNA-binding domain"/>
    <property type="match status" value="1"/>
</dbReference>
<dbReference type="SUPFAM" id="SSF52540">
    <property type="entry name" value="P-loop containing nucleoside triphosphate hydrolases"/>
    <property type="match status" value="1"/>
</dbReference>
<dbReference type="GO" id="GO:0004016">
    <property type="term" value="F:adenylate cyclase activity"/>
    <property type="evidence" value="ECO:0007669"/>
    <property type="project" value="TreeGrafter"/>
</dbReference>
<dbReference type="RefSeq" id="WP_173101972.1">
    <property type="nucleotide sequence ID" value="NZ_AP022822.1"/>
</dbReference>
<sequence>MPHTLSFELLGTPTIKVDGETKIFSFSKINALLYYMVVNKQISRDEIAGILWPSKDEKSAKKNLRNTIYQANRGMGGEFIVSPNKTILTFNCDVTVESDTYRFEEDAYTHLEEYRDEFLKGFYLKDSDLFDAWLAKMRNMYEHQFIESCYQKVAEDISFHAVADVEKNIRKLIAIDEFDERNYQLLMRFYIENQRNGKAIETYYELAEILKVELGIEPGEETKQLYQETLKIANQKQGEQRKKRAYHFYDRANEVERLELNLANLKQKKPFQSLLITGDLGVGKSALCQLVLENIQYSYECFKVTCYKAEQNHFLRPFRELLQQLVTVLQQEKMVDVTQWEETFSRQFPFFKDLKGQQLIEEMSLSKLNFLAQSISEALQQLGKKQPVVIFIENLQWMDKASLQLLTSLILHNPHRDIIFVLTLQTGYRKEIYDFIASVRHYEKIITLELLPFKDFEVRAFCEKQLPDYDFQATTLDFIVKESEGVPLYINEYLKQLQESNTLDILTPKIKDELSLQFVNLTPLESELVDFISFFQKVAPMSLLTKLVTAGTTEIYAALDNLNKQGLLKENVYLDEVCFSFHHKKMKQYIYAQQSAMKLRVIHEKIAILLEQKLNEATENSELLAAIGYHYRHAHQELKSLDYELSHHQAFLRIQHELFPIYHQEHLSSQESVRKADPNELEKFKEIGARLKEIETQYAQDSTYQLLLVKFLYLEGRYFINCGDYNQGLENIQRVIVKAKDFHLTTDLLRGYRQMIYYYIQTDNATDMAHYIDLAMEVAISANNNESIGILLRLKGLYHLMIGDLDQAESLFQESITIFNIANRFDEKYNSNIAAAYDYLAEIQRLRSNYDQSIKLEQKAINLCEGNNLMTSLAIFYVDMGITLYAKKDYDQAESYFLKANKLFEVTSSLWKRVQLNAYLTLIYLHKQDYLKVVDYIEKTISYQNQLANPRDSGLVYFIKALVKEQCLNTGIKNIQLDHLLTEDLSYYLTKAMENLSQYRDRYELQLLKETFPDKGRKEISHL</sequence>
<keyword evidence="1" id="KW-0547">Nucleotide-binding</keyword>
<dbReference type="InterPro" id="IPR027417">
    <property type="entry name" value="P-loop_NTPase"/>
</dbReference>
<evidence type="ECO:0000259" key="3">
    <source>
        <dbReference type="SMART" id="SM01043"/>
    </source>
</evidence>
<dbReference type="SMART" id="SM00028">
    <property type="entry name" value="TPR"/>
    <property type="match status" value="5"/>
</dbReference>
<name>A0A679IJ71_9ENTE</name>
<evidence type="ECO:0000313" key="5">
    <source>
        <dbReference type="Proteomes" id="UP000502998"/>
    </source>
</evidence>
<dbReference type="Pfam" id="PF03704">
    <property type="entry name" value="BTAD"/>
    <property type="match status" value="1"/>
</dbReference>
<dbReference type="Gene3D" id="3.40.50.300">
    <property type="entry name" value="P-loop containing nucleotide triphosphate hydrolases"/>
    <property type="match status" value="1"/>
</dbReference>
<organism evidence="4 5">
    <name type="scientific">Enterococcus saigonensis</name>
    <dbReference type="NCBI Taxonomy" id="1805431"/>
    <lineage>
        <taxon>Bacteria</taxon>
        <taxon>Bacillati</taxon>
        <taxon>Bacillota</taxon>
        <taxon>Bacilli</taxon>
        <taxon>Lactobacillales</taxon>
        <taxon>Enterococcaceae</taxon>
        <taxon>Enterococcus</taxon>
    </lineage>
</organism>
<dbReference type="GO" id="GO:0005737">
    <property type="term" value="C:cytoplasm"/>
    <property type="evidence" value="ECO:0007669"/>
    <property type="project" value="TreeGrafter"/>
</dbReference>
<dbReference type="PANTHER" id="PTHR16305:SF28">
    <property type="entry name" value="GUANYLATE CYCLASE DOMAIN-CONTAINING PROTEIN"/>
    <property type="match status" value="1"/>
</dbReference>
<dbReference type="Proteomes" id="UP000502998">
    <property type="component" value="Chromosome"/>
</dbReference>
<dbReference type="Pfam" id="PF13191">
    <property type="entry name" value="AAA_16"/>
    <property type="match status" value="1"/>
</dbReference>
<protein>
    <submittedName>
        <fullName evidence="4">LuxR family transcriptional regulator</fullName>
    </submittedName>
</protein>
<dbReference type="SUPFAM" id="SSF48452">
    <property type="entry name" value="TPR-like"/>
    <property type="match status" value="2"/>
</dbReference>
<dbReference type="EMBL" id="AP022822">
    <property type="protein sequence ID" value="BCA84571.1"/>
    <property type="molecule type" value="Genomic_DNA"/>
</dbReference>
<gene>
    <name evidence="4" type="ORF">EsVE80_00940</name>
</gene>
<proteinExistence type="predicted"/>
<reference evidence="4 5" key="1">
    <citation type="submission" date="2020-02" db="EMBL/GenBank/DDBJ databases">
        <title>Characterization of vanA genotype vancomycin-resistant Enterococcus saigonensis VE80.</title>
        <authorList>
            <person name="Harada T."/>
            <person name="Motooka D."/>
            <person name="Nakamura S."/>
            <person name="Yamamoto Y."/>
            <person name="Kawahara R."/>
            <person name="Kawatsu K."/>
        </authorList>
    </citation>
    <scope>NUCLEOTIDE SEQUENCE [LARGE SCALE GENOMIC DNA]</scope>
    <source>
        <strain evidence="4 5">VE80</strain>
    </source>
</reference>
<dbReference type="KEGG" id="esg:EsVE80_00940"/>
<dbReference type="InterPro" id="IPR005158">
    <property type="entry name" value="BTAD"/>
</dbReference>
<dbReference type="InterPro" id="IPR011990">
    <property type="entry name" value="TPR-like_helical_dom_sf"/>
</dbReference>
<evidence type="ECO:0000256" key="2">
    <source>
        <dbReference type="ARBA" id="ARBA00022840"/>
    </source>
</evidence>
<dbReference type="InterPro" id="IPR036388">
    <property type="entry name" value="WH-like_DNA-bd_sf"/>
</dbReference>